<dbReference type="PROSITE" id="PS50089">
    <property type="entry name" value="ZF_RING_2"/>
    <property type="match status" value="1"/>
</dbReference>
<keyword evidence="8 11" id="KW-0472">Membrane</keyword>
<evidence type="ECO:0000256" key="10">
    <source>
        <dbReference type="PROSITE-ProRule" id="PRU00175"/>
    </source>
</evidence>
<dbReference type="InterPro" id="IPR013320">
    <property type="entry name" value="ConA-like_dom_sf"/>
</dbReference>
<name>A0A9D3NT67_9TELE</name>
<dbReference type="SMART" id="SM00184">
    <property type="entry name" value="RING"/>
    <property type="match status" value="1"/>
</dbReference>
<dbReference type="GO" id="GO:0005886">
    <property type="term" value="C:plasma membrane"/>
    <property type="evidence" value="ECO:0007669"/>
    <property type="project" value="TreeGrafter"/>
</dbReference>
<evidence type="ECO:0000256" key="3">
    <source>
        <dbReference type="ARBA" id="ARBA00022692"/>
    </source>
</evidence>
<dbReference type="Proteomes" id="UP000824219">
    <property type="component" value="Linkage Group LG11"/>
</dbReference>
<dbReference type="AlphaFoldDB" id="A0A9D3NT67"/>
<dbReference type="OrthoDB" id="10027388at2759"/>
<dbReference type="InterPro" id="IPR006574">
    <property type="entry name" value="PRY"/>
</dbReference>
<dbReference type="InterPro" id="IPR018781">
    <property type="entry name" value="TPRA1/CAND2/CAND8"/>
</dbReference>
<dbReference type="SUPFAM" id="SSF57850">
    <property type="entry name" value="RING/U-box"/>
    <property type="match status" value="1"/>
</dbReference>
<evidence type="ECO:0000256" key="2">
    <source>
        <dbReference type="ARBA" id="ARBA00010125"/>
    </source>
</evidence>
<keyword evidence="6" id="KW-0862">Zinc</keyword>
<dbReference type="PANTHER" id="PTHR15876">
    <property type="entry name" value="TRANSMEMBRANE PROTEIN ADIPOCYTE-ASSOCIATED 1"/>
    <property type="match status" value="1"/>
</dbReference>
<evidence type="ECO:0000256" key="7">
    <source>
        <dbReference type="ARBA" id="ARBA00022989"/>
    </source>
</evidence>
<dbReference type="GO" id="GO:0004930">
    <property type="term" value="F:G protein-coupled receptor activity"/>
    <property type="evidence" value="ECO:0007669"/>
    <property type="project" value="TreeGrafter"/>
</dbReference>
<feature type="transmembrane region" description="Helical" evidence="11">
    <location>
        <begin position="633"/>
        <end position="656"/>
    </location>
</feature>
<dbReference type="InterPro" id="IPR013083">
    <property type="entry name" value="Znf_RING/FYVE/PHD"/>
</dbReference>
<dbReference type="Gene3D" id="3.30.40.10">
    <property type="entry name" value="Zinc/RING finger domain, C3HC4 (zinc finger)"/>
    <property type="match status" value="1"/>
</dbReference>
<comment type="similarity">
    <text evidence="2">Belongs to the UPF0359 family.</text>
</comment>
<evidence type="ECO:0000259" key="12">
    <source>
        <dbReference type="PROSITE" id="PS50089"/>
    </source>
</evidence>
<feature type="transmembrane region" description="Helical" evidence="11">
    <location>
        <begin position="485"/>
        <end position="505"/>
    </location>
</feature>
<comment type="caution">
    <text evidence="14">The sequence shown here is derived from an EMBL/GenBank/DDBJ whole genome shotgun (WGS) entry which is preliminary data.</text>
</comment>
<feature type="transmembrane region" description="Helical" evidence="11">
    <location>
        <begin position="560"/>
        <end position="579"/>
    </location>
</feature>
<comment type="subcellular location">
    <subcellularLocation>
        <location evidence="1">Membrane</location>
        <topology evidence="1">Multi-pass membrane protein</topology>
    </subcellularLocation>
</comment>
<evidence type="ECO:0000256" key="8">
    <source>
        <dbReference type="ARBA" id="ARBA00023136"/>
    </source>
</evidence>
<reference evidence="14 15" key="1">
    <citation type="submission" date="2021-06" db="EMBL/GenBank/DDBJ databases">
        <title>Chromosome-level genome assembly of the red-tail catfish (Hemibagrus wyckioides).</title>
        <authorList>
            <person name="Shao F."/>
        </authorList>
    </citation>
    <scope>NUCLEOTIDE SEQUENCE [LARGE SCALE GENOMIC DNA]</scope>
    <source>
        <strain evidence="14">EC202008001</strain>
        <tissue evidence="14">Blood</tissue>
    </source>
</reference>
<sequence>MFFLCPYQVFNKEMASSVSENPVEQECSCCICLHSFSSPVTLPCGHSFCLTCMEKSKSVKEGLSDNHCPTCRAEYQNSEFALRNLKLENTTGNYKATVHETAEVAPQREVEVEVMEQKDEPSCSTQGEAECEALHYTGKDVADHSDCIEMDLSAELSKYRSRLTPVMMDIQAKIELVDDLLAKAKEKEAAVKTVNTDLKAEVKMVLEEMVELLRSYSTAGMEFLEAQLRPREEVWETSVQTLSDLHRQLKETELQVNTLLEEQDQAKICKQIPEVEKHATSLIVETQKIGANAENINMSHMCEEMEHRNSDLRLKLGAAQRRLRNILNPSEMTFDCETLHPCLVLSEDRKTVAFSVVKQPYPAGPQRFTNYFQALSSQSFYKGEHCWILQAEGCPWVLGLCYGGLPRSGSESGLESRSEAWCLMWMLDEVSETVSWVAQRGNSTLPLPINNTSVLPTWPSQANISQPHSCLRVLYEDIGSSRVRFWDLLLLVPNVAFLVFLMWKLPSARAKIRLTSSPIFITFYILVFVVAVVGITRAIVSMTVSASSAAIIIDKVLWEITRFFLLTIELSVVILGLAFGHLESKSSIKRVLAITAVLALAYSITQGTLEILYPDQHLSADDFNIYGHGGRHFWLASSCFFFLVYSLIVILPKTPIRERISLPSKRSFYLYAAILAVLNMVQGLGSALLCADIIEGLCCVDVTTFLYFSMFAPLIYVTFLKGLFGSEPKILFSYKSQIDEPDEPDVHLPHTSSAGLGSRKDLEHSSYSSTQIDTSGAYLDDVVSGPFGTGHSINSIDSDRWRAINA</sequence>
<dbReference type="InterPro" id="IPR003879">
    <property type="entry name" value="Butyrophylin_SPRY"/>
</dbReference>
<evidence type="ECO:0000313" key="14">
    <source>
        <dbReference type="EMBL" id="KAG7326477.1"/>
    </source>
</evidence>
<feature type="domain" description="B30.2/SPRY" evidence="13">
    <location>
        <begin position="312"/>
        <end position="528"/>
    </location>
</feature>
<dbReference type="SMART" id="SM00589">
    <property type="entry name" value="PRY"/>
    <property type="match status" value="1"/>
</dbReference>
<feature type="transmembrane region" description="Helical" evidence="11">
    <location>
        <begin position="706"/>
        <end position="724"/>
    </location>
</feature>
<keyword evidence="15" id="KW-1185">Reference proteome</keyword>
<evidence type="ECO:0000313" key="15">
    <source>
        <dbReference type="Proteomes" id="UP000824219"/>
    </source>
</evidence>
<dbReference type="InterPro" id="IPR017907">
    <property type="entry name" value="Znf_RING_CS"/>
</dbReference>
<feature type="transmembrane region" description="Helical" evidence="11">
    <location>
        <begin position="591"/>
        <end position="613"/>
    </location>
</feature>
<dbReference type="InterPro" id="IPR043136">
    <property type="entry name" value="B30.2/SPRY_sf"/>
</dbReference>
<dbReference type="Pfam" id="PF13765">
    <property type="entry name" value="PRY"/>
    <property type="match status" value="1"/>
</dbReference>
<evidence type="ECO:0000256" key="11">
    <source>
        <dbReference type="SAM" id="Phobius"/>
    </source>
</evidence>
<feature type="transmembrane region" description="Helical" evidence="11">
    <location>
        <begin position="517"/>
        <end position="540"/>
    </location>
</feature>
<dbReference type="PROSITE" id="PS00518">
    <property type="entry name" value="ZF_RING_1"/>
    <property type="match status" value="1"/>
</dbReference>
<dbReference type="PROSITE" id="PS50188">
    <property type="entry name" value="B302_SPRY"/>
    <property type="match status" value="1"/>
</dbReference>
<dbReference type="Pfam" id="PF10160">
    <property type="entry name" value="Tmemb_40"/>
    <property type="match status" value="1"/>
</dbReference>
<evidence type="ECO:0000256" key="6">
    <source>
        <dbReference type="ARBA" id="ARBA00022833"/>
    </source>
</evidence>
<dbReference type="Pfam" id="PF13920">
    <property type="entry name" value="zf-C3HC4_3"/>
    <property type="match status" value="1"/>
</dbReference>
<keyword evidence="5 10" id="KW-0863">Zinc-finger</keyword>
<dbReference type="SUPFAM" id="SSF49899">
    <property type="entry name" value="Concanavalin A-like lectins/glucanases"/>
    <property type="match status" value="1"/>
</dbReference>
<dbReference type="EMBL" id="JAHKSW010000011">
    <property type="protein sequence ID" value="KAG7326477.1"/>
    <property type="molecule type" value="Genomic_DNA"/>
</dbReference>
<evidence type="ECO:0000259" key="13">
    <source>
        <dbReference type="PROSITE" id="PS50188"/>
    </source>
</evidence>
<evidence type="ECO:0000256" key="4">
    <source>
        <dbReference type="ARBA" id="ARBA00022723"/>
    </source>
</evidence>
<organism evidence="14 15">
    <name type="scientific">Hemibagrus wyckioides</name>
    <dbReference type="NCBI Taxonomy" id="337641"/>
    <lineage>
        <taxon>Eukaryota</taxon>
        <taxon>Metazoa</taxon>
        <taxon>Chordata</taxon>
        <taxon>Craniata</taxon>
        <taxon>Vertebrata</taxon>
        <taxon>Euteleostomi</taxon>
        <taxon>Actinopterygii</taxon>
        <taxon>Neopterygii</taxon>
        <taxon>Teleostei</taxon>
        <taxon>Ostariophysi</taxon>
        <taxon>Siluriformes</taxon>
        <taxon>Bagridae</taxon>
        <taxon>Hemibagrus</taxon>
    </lineage>
</organism>
<evidence type="ECO:0000256" key="1">
    <source>
        <dbReference type="ARBA" id="ARBA00004141"/>
    </source>
</evidence>
<protein>
    <recommendedName>
        <fullName evidence="9">Integral membrane protein GPR175</fullName>
    </recommendedName>
</protein>
<feature type="domain" description="RING-type" evidence="12">
    <location>
        <begin position="29"/>
        <end position="72"/>
    </location>
</feature>
<keyword evidence="7 11" id="KW-1133">Transmembrane helix</keyword>
<proteinExistence type="inferred from homology"/>
<dbReference type="PRINTS" id="PR01407">
    <property type="entry name" value="BUTYPHLNCDUF"/>
</dbReference>
<evidence type="ECO:0000256" key="5">
    <source>
        <dbReference type="ARBA" id="ARBA00022771"/>
    </source>
</evidence>
<keyword evidence="3 11" id="KW-0812">Transmembrane</keyword>
<accession>A0A9D3NT67</accession>
<keyword evidence="4" id="KW-0479">Metal-binding</keyword>
<dbReference type="InterPro" id="IPR001841">
    <property type="entry name" value="Znf_RING"/>
</dbReference>
<gene>
    <name evidence="14" type="ORF">KOW79_009878</name>
</gene>
<evidence type="ECO:0000256" key="9">
    <source>
        <dbReference type="ARBA" id="ARBA00029849"/>
    </source>
</evidence>
<dbReference type="PANTHER" id="PTHR15876:SF8">
    <property type="entry name" value="TRANSMEMBRANE PROTEIN ADIPOCYTE-ASSOCIATED 1"/>
    <property type="match status" value="1"/>
</dbReference>
<dbReference type="GO" id="GO:0008270">
    <property type="term" value="F:zinc ion binding"/>
    <property type="evidence" value="ECO:0007669"/>
    <property type="project" value="UniProtKB-KW"/>
</dbReference>
<dbReference type="Gene3D" id="2.60.120.920">
    <property type="match status" value="1"/>
</dbReference>
<dbReference type="InterPro" id="IPR001870">
    <property type="entry name" value="B30.2/SPRY"/>
</dbReference>
<feature type="transmembrane region" description="Helical" evidence="11">
    <location>
        <begin position="668"/>
        <end position="694"/>
    </location>
</feature>